<dbReference type="GO" id="GO:0003993">
    <property type="term" value="F:acid phosphatase activity"/>
    <property type="evidence" value="ECO:0007669"/>
    <property type="project" value="UniProtKB-UniRule"/>
</dbReference>
<dbReference type="PRINTS" id="PR00719">
    <property type="entry name" value="LMWPTPASE"/>
</dbReference>
<dbReference type="PANTHER" id="PTHR11717">
    <property type="entry name" value="LOW MOLECULAR WEIGHT PROTEIN TYROSINE PHOSPHATASE"/>
    <property type="match status" value="1"/>
</dbReference>
<keyword evidence="3 7" id="KW-0963">Cytoplasm</keyword>
<accession>A0A6P8XY82</accession>
<dbReference type="AlphaFoldDB" id="A0A6P8XY82"/>
<dbReference type="Proteomes" id="UP000515160">
    <property type="component" value="Chromosome 2R"/>
</dbReference>
<evidence type="ECO:0000256" key="2">
    <source>
        <dbReference type="ARBA" id="ARBA00011063"/>
    </source>
</evidence>
<dbReference type="GeneID" id="117575915"/>
<dbReference type="InterPro" id="IPR050438">
    <property type="entry name" value="LMW_PTPase"/>
</dbReference>
<keyword evidence="9" id="KW-1185">Reference proteome</keyword>
<evidence type="ECO:0000259" key="8">
    <source>
        <dbReference type="SMART" id="SM00226"/>
    </source>
</evidence>
<dbReference type="Gene3D" id="3.40.50.2300">
    <property type="match status" value="1"/>
</dbReference>
<organism evidence="9 10">
    <name type="scientific">Drosophila albomicans</name>
    <name type="common">Fruit fly</name>
    <dbReference type="NCBI Taxonomy" id="7291"/>
    <lineage>
        <taxon>Eukaryota</taxon>
        <taxon>Metazoa</taxon>
        <taxon>Ecdysozoa</taxon>
        <taxon>Arthropoda</taxon>
        <taxon>Hexapoda</taxon>
        <taxon>Insecta</taxon>
        <taxon>Pterygota</taxon>
        <taxon>Neoptera</taxon>
        <taxon>Endopterygota</taxon>
        <taxon>Diptera</taxon>
        <taxon>Brachycera</taxon>
        <taxon>Muscomorpha</taxon>
        <taxon>Ephydroidea</taxon>
        <taxon>Drosophilidae</taxon>
        <taxon>Drosophila</taxon>
    </lineage>
</organism>
<dbReference type="GO" id="GO:0004726">
    <property type="term" value="F:non-membrane spanning protein tyrosine phosphatase activity"/>
    <property type="evidence" value="ECO:0007669"/>
    <property type="project" value="InterPro"/>
</dbReference>
<dbReference type="EC" id="3.1.3.48" evidence="7"/>
<dbReference type="FunFam" id="3.40.50.2300:FF:000105">
    <property type="entry name" value="Low molecular weight phosphotyrosine protein"/>
    <property type="match status" value="1"/>
</dbReference>
<dbReference type="InterPro" id="IPR023485">
    <property type="entry name" value="Ptyr_pPase"/>
</dbReference>
<evidence type="ECO:0000256" key="5">
    <source>
        <dbReference type="ARBA" id="ARBA00022912"/>
    </source>
</evidence>
<protein>
    <recommendedName>
        <fullName evidence="7">Low molecular weight phosphotyrosine protein phosphatase</fullName>
        <shortName evidence="7">LMW-PTP</shortName>
        <shortName evidence="7">LMW-PTPase</shortName>
        <ecNumber evidence="7">3.1.3.2</ecNumber>
        <ecNumber evidence="7">3.1.3.48</ecNumber>
    </recommendedName>
    <alternativeName>
        <fullName evidence="7">Low molecular weight cytosolic acid phosphatase</fullName>
    </alternativeName>
</protein>
<feature type="domain" description="Phosphotyrosine protein phosphatase I" evidence="8">
    <location>
        <begin position="8"/>
        <end position="159"/>
    </location>
</feature>
<dbReference type="PANTHER" id="PTHR11717:SF7">
    <property type="entry name" value="LOW MOLECULAR WEIGHT PHOSPHOTYROSINE PROTEIN PHOSPHATASE"/>
    <property type="match status" value="1"/>
</dbReference>
<evidence type="ECO:0000256" key="6">
    <source>
        <dbReference type="PIRSR" id="PIRSR617867-1"/>
    </source>
</evidence>
<dbReference type="PRINTS" id="PR00720">
    <property type="entry name" value="MAMMALPTPASE"/>
</dbReference>
<comment type="catalytic activity">
    <reaction evidence="7">
        <text>a phosphate monoester + H2O = an alcohol + phosphate</text>
        <dbReference type="Rhea" id="RHEA:15017"/>
        <dbReference type="ChEBI" id="CHEBI:15377"/>
        <dbReference type="ChEBI" id="CHEBI:30879"/>
        <dbReference type="ChEBI" id="CHEBI:43474"/>
        <dbReference type="ChEBI" id="CHEBI:67140"/>
        <dbReference type="EC" id="3.1.3.2"/>
    </reaction>
</comment>
<dbReference type="Pfam" id="PF01451">
    <property type="entry name" value="LMWPc"/>
    <property type="match status" value="1"/>
</dbReference>
<evidence type="ECO:0000256" key="4">
    <source>
        <dbReference type="ARBA" id="ARBA00022801"/>
    </source>
</evidence>
<evidence type="ECO:0000313" key="10">
    <source>
        <dbReference type="RefSeq" id="XP_034116260.2"/>
    </source>
</evidence>
<name>A0A6P8XY82_DROAB</name>
<feature type="active site" evidence="6">
    <location>
        <position position="20"/>
    </location>
</feature>
<keyword evidence="4 7" id="KW-0378">Hydrolase</keyword>
<feature type="active site" description="Proton donor" evidence="6">
    <location>
        <position position="132"/>
    </location>
</feature>
<dbReference type="OrthoDB" id="3388at2759"/>
<gene>
    <name evidence="10" type="primary">LOC117575915</name>
</gene>
<dbReference type="SMART" id="SM00226">
    <property type="entry name" value="LMWPc"/>
    <property type="match status" value="1"/>
</dbReference>
<comment type="catalytic activity">
    <reaction evidence="7">
        <text>O-phospho-L-tyrosyl-[protein] + H2O = L-tyrosyl-[protein] + phosphate</text>
        <dbReference type="Rhea" id="RHEA:10684"/>
        <dbReference type="Rhea" id="RHEA-COMP:10136"/>
        <dbReference type="Rhea" id="RHEA-COMP:20101"/>
        <dbReference type="ChEBI" id="CHEBI:15377"/>
        <dbReference type="ChEBI" id="CHEBI:43474"/>
        <dbReference type="ChEBI" id="CHEBI:46858"/>
        <dbReference type="ChEBI" id="CHEBI:61978"/>
        <dbReference type="EC" id="3.1.3.48"/>
    </reaction>
</comment>
<evidence type="ECO:0000313" key="9">
    <source>
        <dbReference type="Proteomes" id="UP000515160"/>
    </source>
</evidence>
<evidence type="ECO:0000256" key="1">
    <source>
        <dbReference type="ARBA" id="ARBA00004496"/>
    </source>
</evidence>
<evidence type="ECO:0000256" key="3">
    <source>
        <dbReference type="ARBA" id="ARBA00022490"/>
    </source>
</evidence>
<comment type="subcellular location">
    <subcellularLocation>
        <location evidence="1 7">Cytoplasm</location>
    </subcellularLocation>
</comment>
<dbReference type="InterPro" id="IPR017867">
    <property type="entry name" value="Tyr_phospatase_low_mol_wt"/>
</dbReference>
<feature type="active site" description="Nucleophile" evidence="6">
    <location>
        <position position="14"/>
    </location>
</feature>
<comment type="function">
    <text evidence="7">Acts on tyrosine phosphorylated proteins, low-MW aryl phosphates and natural and synthetic acyl phosphates.</text>
</comment>
<dbReference type="EC" id="3.1.3.2" evidence="7"/>
<dbReference type="InterPro" id="IPR036196">
    <property type="entry name" value="Ptyr_pPase_sf"/>
</dbReference>
<dbReference type="InterPro" id="IPR002115">
    <property type="entry name" value="Tyr_Pase_low_mol_wt_mml"/>
</dbReference>
<evidence type="ECO:0000256" key="7">
    <source>
        <dbReference type="RuleBase" id="RU368115"/>
    </source>
</evidence>
<dbReference type="RefSeq" id="XP_034116260.2">
    <property type="nucleotide sequence ID" value="XM_034260369.2"/>
</dbReference>
<dbReference type="CDD" id="cd16343">
    <property type="entry name" value="LMWPTP"/>
    <property type="match status" value="1"/>
</dbReference>
<proteinExistence type="inferred from homology"/>
<dbReference type="SUPFAM" id="SSF52788">
    <property type="entry name" value="Phosphotyrosine protein phosphatases I"/>
    <property type="match status" value="1"/>
</dbReference>
<comment type="similarity">
    <text evidence="2 7">Belongs to the low molecular weight phosphotyrosine protein phosphatase family.</text>
</comment>
<dbReference type="GO" id="GO:0005737">
    <property type="term" value="C:cytoplasm"/>
    <property type="evidence" value="ECO:0007669"/>
    <property type="project" value="UniProtKB-SubCell"/>
</dbReference>
<reference evidence="10" key="1">
    <citation type="submission" date="2025-08" db="UniProtKB">
        <authorList>
            <consortium name="RefSeq"/>
        </authorList>
    </citation>
    <scope>IDENTIFICATION</scope>
    <source>
        <strain evidence="10">15112-1751.03</strain>
        <tissue evidence="10">Whole Adult</tissue>
    </source>
</reference>
<keyword evidence="5 7" id="KW-0904">Protein phosphatase</keyword>
<sequence>MNTTENSKNVLMVCTDNISRSPIAEAVLRDVISKEGLQEEWQVDSAAIEGWHLGEKPDPRALSVLGHHKIKYNDCARRLDIDDFEKFDYILGMDPSNMASLRLLKPHYSNSKLLLLSDFLFGFKTNNRCIEDPYYEIGEDSFEKIYEQCHFACSNFLKQARHNQIII</sequence>